<dbReference type="KEGG" id="psym:J1N51_02735"/>
<dbReference type="RefSeq" id="WP_208832475.1">
    <property type="nucleotide sequence ID" value="NZ_CP072110.1"/>
</dbReference>
<feature type="domain" description="PilZ" evidence="1">
    <location>
        <begin position="7"/>
        <end position="97"/>
    </location>
</feature>
<evidence type="ECO:0000313" key="2">
    <source>
        <dbReference type="EMBL" id="QTH64420.1"/>
    </source>
</evidence>
<dbReference type="InterPro" id="IPR009875">
    <property type="entry name" value="PilZ_domain"/>
</dbReference>
<proteinExistence type="predicted"/>
<gene>
    <name evidence="2" type="ORF">J1N51_02735</name>
</gene>
<reference evidence="2" key="1">
    <citation type="submission" date="2021-03" db="EMBL/GenBank/DDBJ databases">
        <title>Description of Psychrosphaera ytuae sp. nov. isolated from deep sea sediment of South China Sea.</title>
        <authorList>
            <person name="Zhang J."/>
            <person name="Xu X.-D."/>
        </authorList>
    </citation>
    <scope>NUCLEOTIDE SEQUENCE</scope>
    <source>
        <strain evidence="2">MTZ26</strain>
    </source>
</reference>
<sequence>MIRYDDNRNFFRMMVNTDIEIQIADADAGRKITAVCRDLSATGMAIESDEHVEPGTSIMCRVASSSPDIPALQATAKVVRCTPEDSGAYILGVEILEQR</sequence>
<dbReference type="Proteomes" id="UP000682739">
    <property type="component" value="Chromosome"/>
</dbReference>
<dbReference type="Gene3D" id="2.40.10.220">
    <property type="entry name" value="predicted glycosyltransferase like domains"/>
    <property type="match status" value="1"/>
</dbReference>
<dbReference type="EMBL" id="CP072110">
    <property type="protein sequence ID" value="QTH64420.1"/>
    <property type="molecule type" value="Genomic_DNA"/>
</dbReference>
<protein>
    <submittedName>
        <fullName evidence="2">PilZ domain-containing protein</fullName>
    </submittedName>
</protein>
<dbReference type="AlphaFoldDB" id="A0A975DF03"/>
<evidence type="ECO:0000313" key="3">
    <source>
        <dbReference type="Proteomes" id="UP000682739"/>
    </source>
</evidence>
<organism evidence="2 3">
    <name type="scientific">Psychrosphaera ytuae</name>
    <dbReference type="NCBI Taxonomy" id="2820710"/>
    <lineage>
        <taxon>Bacteria</taxon>
        <taxon>Pseudomonadati</taxon>
        <taxon>Pseudomonadota</taxon>
        <taxon>Gammaproteobacteria</taxon>
        <taxon>Alteromonadales</taxon>
        <taxon>Pseudoalteromonadaceae</taxon>
        <taxon>Psychrosphaera</taxon>
    </lineage>
</organism>
<accession>A0A975DF03</accession>
<dbReference type="SUPFAM" id="SSF141371">
    <property type="entry name" value="PilZ domain-like"/>
    <property type="match status" value="1"/>
</dbReference>
<name>A0A975DF03_9GAMM</name>
<keyword evidence="3" id="KW-1185">Reference proteome</keyword>
<dbReference type="Pfam" id="PF07238">
    <property type="entry name" value="PilZ"/>
    <property type="match status" value="1"/>
</dbReference>
<dbReference type="GO" id="GO:0035438">
    <property type="term" value="F:cyclic-di-GMP binding"/>
    <property type="evidence" value="ECO:0007669"/>
    <property type="project" value="InterPro"/>
</dbReference>
<evidence type="ECO:0000259" key="1">
    <source>
        <dbReference type="Pfam" id="PF07238"/>
    </source>
</evidence>